<evidence type="ECO:0000256" key="4">
    <source>
        <dbReference type="ARBA" id="ARBA00022723"/>
    </source>
</evidence>
<dbReference type="PANTHER" id="PTHR43520:SF8">
    <property type="entry name" value="P-TYPE CU(+) TRANSPORTER"/>
    <property type="match status" value="1"/>
</dbReference>
<dbReference type="AlphaFoldDB" id="A0A1H6Z7F0"/>
<dbReference type="InterPro" id="IPR023298">
    <property type="entry name" value="ATPase_P-typ_TM_dom_sf"/>
</dbReference>
<evidence type="ECO:0000313" key="14">
    <source>
        <dbReference type="Proteomes" id="UP000183315"/>
    </source>
</evidence>
<feature type="region of interest" description="Disordered" evidence="11">
    <location>
        <begin position="1"/>
        <end position="42"/>
    </location>
</feature>
<feature type="transmembrane region" description="Helical" evidence="10">
    <location>
        <begin position="300"/>
        <end position="322"/>
    </location>
</feature>
<evidence type="ECO:0000256" key="8">
    <source>
        <dbReference type="ARBA" id="ARBA00022989"/>
    </source>
</evidence>
<dbReference type="Gene3D" id="3.40.50.1000">
    <property type="entry name" value="HAD superfamily/HAD-like"/>
    <property type="match status" value="1"/>
</dbReference>
<dbReference type="NCBIfam" id="TIGR01494">
    <property type="entry name" value="ATPase_P-type"/>
    <property type="match status" value="1"/>
</dbReference>
<keyword evidence="10" id="KW-1003">Cell membrane</keyword>
<keyword evidence="9 10" id="KW-0472">Membrane</keyword>
<name>A0A1H6Z7F0_9MICO</name>
<dbReference type="InterPro" id="IPR023299">
    <property type="entry name" value="ATPase_P-typ_cyto_dom_N"/>
</dbReference>
<dbReference type="NCBIfam" id="TIGR01525">
    <property type="entry name" value="ATPase-IB_hvy"/>
    <property type="match status" value="1"/>
</dbReference>
<dbReference type="Gene3D" id="2.70.150.10">
    <property type="entry name" value="Calcium-transporting ATPase, cytoplasmic transduction domain A"/>
    <property type="match status" value="1"/>
</dbReference>
<accession>A0A1H6Z7F0</accession>
<dbReference type="GO" id="GO:0005524">
    <property type="term" value="F:ATP binding"/>
    <property type="evidence" value="ECO:0007669"/>
    <property type="project" value="UniProtKB-UniRule"/>
</dbReference>
<evidence type="ECO:0000259" key="12">
    <source>
        <dbReference type="Pfam" id="PF00122"/>
    </source>
</evidence>
<dbReference type="Proteomes" id="UP000183315">
    <property type="component" value="Unassembled WGS sequence"/>
</dbReference>
<comment type="similarity">
    <text evidence="2 10">Belongs to the cation transport ATPase (P-type) (TC 3.A.3) family. Type IB subfamily.</text>
</comment>
<keyword evidence="3 10" id="KW-0812">Transmembrane</keyword>
<keyword evidence="6 10" id="KW-0067">ATP-binding</keyword>
<evidence type="ECO:0000256" key="3">
    <source>
        <dbReference type="ARBA" id="ARBA00022692"/>
    </source>
</evidence>
<reference evidence="14" key="1">
    <citation type="submission" date="2016-10" db="EMBL/GenBank/DDBJ databases">
        <authorList>
            <person name="Varghese N."/>
        </authorList>
    </citation>
    <scope>NUCLEOTIDE SEQUENCE [LARGE SCALE GENOMIC DNA]</scope>
    <source>
        <strain evidence="14">DSM 24868</strain>
    </source>
</reference>
<evidence type="ECO:0000256" key="1">
    <source>
        <dbReference type="ARBA" id="ARBA00004651"/>
    </source>
</evidence>
<gene>
    <name evidence="13" type="ORF">SAMN05421637_1831</name>
</gene>
<keyword evidence="7" id="KW-1278">Translocase</keyword>
<dbReference type="InterPro" id="IPR023214">
    <property type="entry name" value="HAD_sf"/>
</dbReference>
<organism evidence="13 14">
    <name type="scientific">Demequina mangrovi</name>
    <dbReference type="NCBI Taxonomy" id="1043493"/>
    <lineage>
        <taxon>Bacteria</taxon>
        <taxon>Bacillati</taxon>
        <taxon>Actinomycetota</taxon>
        <taxon>Actinomycetes</taxon>
        <taxon>Micrococcales</taxon>
        <taxon>Demequinaceae</taxon>
        <taxon>Demequina</taxon>
    </lineage>
</organism>
<dbReference type="InterPro" id="IPR044492">
    <property type="entry name" value="P_typ_ATPase_HD_dom"/>
</dbReference>
<dbReference type="EMBL" id="FNZI01000004">
    <property type="protein sequence ID" value="SEJ45480.1"/>
    <property type="molecule type" value="Genomic_DNA"/>
</dbReference>
<dbReference type="InterPro" id="IPR008250">
    <property type="entry name" value="ATPase_P-typ_transduc_dom_A_sf"/>
</dbReference>
<keyword evidence="14" id="KW-1185">Reference proteome</keyword>
<dbReference type="InterPro" id="IPR059000">
    <property type="entry name" value="ATPase_P-type_domA"/>
</dbReference>
<feature type="domain" description="P-type ATPase A" evidence="12">
    <location>
        <begin position="181"/>
        <end position="284"/>
    </location>
</feature>
<dbReference type="GO" id="GO:0005886">
    <property type="term" value="C:plasma membrane"/>
    <property type="evidence" value="ECO:0007669"/>
    <property type="project" value="UniProtKB-SubCell"/>
</dbReference>
<keyword evidence="4 10" id="KW-0479">Metal-binding</keyword>
<dbReference type="InterPro" id="IPR027256">
    <property type="entry name" value="P-typ_ATPase_IB"/>
</dbReference>
<dbReference type="SUPFAM" id="SSF81665">
    <property type="entry name" value="Calcium ATPase, transmembrane domain M"/>
    <property type="match status" value="1"/>
</dbReference>
<dbReference type="InterPro" id="IPR001757">
    <property type="entry name" value="P_typ_ATPase"/>
</dbReference>
<keyword evidence="8 10" id="KW-1133">Transmembrane helix</keyword>
<dbReference type="Pfam" id="PF00122">
    <property type="entry name" value="E1-E2_ATPase"/>
    <property type="match status" value="1"/>
</dbReference>
<sequence length="703" mass="72635">MAHDHGTMAHEAPAPDDHDRSEAHPDDHEHAQDAHGSHAHHGTDHSGHAALFRTLFWWNLVLAVPVIATSEMVEGWLGYDLPGSAWIPPLLGTVIFVWGGWPFLSMAWRDELTARKPGMMTLISLAITVAFLASAAATLGIGGLSFWWELAALIVVMLLGHWQEMKAVGQAQGALQALAELLPDDAERVSADGGGRTEHVSIGDLGSGDVVVVRPGGRVPADGTIVTGEASVDESMITGESSPVAKTEGDHVVAGTVATDGSLRVEVTATGDDTALAGIQRMVQDAQNSRSGTRRLADRAAAWLFWIALGAAALTFAVHAALGEPAQGLTAAVSVLVIACPHALGLAIPLVIAIATSTSAKQGILVKDTAALEAMRTVDAVLFDKTGTLTRGEHALTDAVAIDGWDEDRMLALAAAAESDSEHPIGRAVVAAAEVRGLDLPTAEDADTLPGRGVRARVDGHDVAVGGPSLLDHLGIEAPESLDDAAARWREKGGAVLTVVVDGEAVGAFTTADPIREESRRAVEALHARGIDVALITGDSLAVADAVAGELGIDDVFAEVLPDDKDQAVADLQGDGKKVAMVGDGVNDAPALARADVGLAIGAGTDVAMEAAGVVLASSDPRGVVGVIELSHASYRKMRQNLVWATAYNAIAIPVAAGALQWAGITMPPAVAAIAMSLSTIVVAANAQLLRRVQLKPEDTPAD</sequence>
<feature type="transmembrane region" description="Helical" evidence="10">
    <location>
        <begin position="642"/>
        <end position="664"/>
    </location>
</feature>
<feature type="transmembrane region" description="Helical" evidence="10">
    <location>
        <begin position="328"/>
        <end position="355"/>
    </location>
</feature>
<evidence type="ECO:0000256" key="6">
    <source>
        <dbReference type="ARBA" id="ARBA00022840"/>
    </source>
</evidence>
<dbReference type="InterPro" id="IPR036412">
    <property type="entry name" value="HAD-like_sf"/>
</dbReference>
<dbReference type="InterPro" id="IPR018303">
    <property type="entry name" value="ATPase_P-typ_P_site"/>
</dbReference>
<dbReference type="Gene3D" id="3.40.1110.10">
    <property type="entry name" value="Calcium-transporting ATPase, cytoplasmic domain N"/>
    <property type="match status" value="1"/>
</dbReference>
<evidence type="ECO:0000256" key="7">
    <source>
        <dbReference type="ARBA" id="ARBA00022967"/>
    </source>
</evidence>
<dbReference type="SFLD" id="SFLDF00027">
    <property type="entry name" value="p-type_atpase"/>
    <property type="match status" value="1"/>
</dbReference>
<dbReference type="SUPFAM" id="SSF56784">
    <property type="entry name" value="HAD-like"/>
    <property type="match status" value="1"/>
</dbReference>
<dbReference type="STRING" id="1043493.SAMN05421637_1831"/>
<keyword evidence="5 10" id="KW-0547">Nucleotide-binding</keyword>
<dbReference type="SFLD" id="SFLDS00003">
    <property type="entry name" value="Haloacid_Dehalogenase"/>
    <property type="match status" value="1"/>
</dbReference>
<dbReference type="PRINTS" id="PR00120">
    <property type="entry name" value="HATPASE"/>
</dbReference>
<evidence type="ECO:0000256" key="11">
    <source>
        <dbReference type="SAM" id="MobiDB-lite"/>
    </source>
</evidence>
<dbReference type="SUPFAM" id="SSF81653">
    <property type="entry name" value="Calcium ATPase, transduction domain A"/>
    <property type="match status" value="1"/>
</dbReference>
<protein>
    <submittedName>
        <fullName evidence="13">Cu2+-exporting ATPase</fullName>
    </submittedName>
</protein>
<dbReference type="PROSITE" id="PS00154">
    <property type="entry name" value="ATPASE_E1_E2"/>
    <property type="match status" value="1"/>
</dbReference>
<dbReference type="RefSeq" id="WP_201770788.1">
    <property type="nucleotide sequence ID" value="NZ_BBLU01000006.1"/>
</dbReference>
<dbReference type="GO" id="GO:0043682">
    <property type="term" value="F:P-type divalent copper transporter activity"/>
    <property type="evidence" value="ECO:0007669"/>
    <property type="project" value="TreeGrafter"/>
</dbReference>
<dbReference type="eggNOG" id="COG2217">
    <property type="taxonomic scope" value="Bacteria"/>
</dbReference>
<comment type="subcellular location">
    <subcellularLocation>
        <location evidence="1">Cell membrane</location>
        <topology evidence="1">Multi-pass membrane protein</topology>
    </subcellularLocation>
</comment>
<feature type="transmembrane region" description="Helical" evidence="10">
    <location>
        <begin position="670"/>
        <end position="690"/>
    </location>
</feature>
<dbReference type="PRINTS" id="PR00119">
    <property type="entry name" value="CATATPASE"/>
</dbReference>
<evidence type="ECO:0000256" key="2">
    <source>
        <dbReference type="ARBA" id="ARBA00006024"/>
    </source>
</evidence>
<evidence type="ECO:0000256" key="5">
    <source>
        <dbReference type="ARBA" id="ARBA00022741"/>
    </source>
</evidence>
<evidence type="ECO:0000256" key="10">
    <source>
        <dbReference type="RuleBase" id="RU362081"/>
    </source>
</evidence>
<dbReference type="NCBIfam" id="TIGR01511">
    <property type="entry name" value="ATPase-IB1_Cu"/>
    <property type="match status" value="1"/>
</dbReference>
<feature type="transmembrane region" description="Helical" evidence="10">
    <location>
        <begin position="85"/>
        <end position="108"/>
    </location>
</feature>
<evidence type="ECO:0000256" key="9">
    <source>
        <dbReference type="ARBA" id="ARBA00023136"/>
    </source>
</evidence>
<feature type="transmembrane region" description="Helical" evidence="10">
    <location>
        <begin position="145"/>
        <end position="162"/>
    </location>
</feature>
<dbReference type="GO" id="GO:0005507">
    <property type="term" value="F:copper ion binding"/>
    <property type="evidence" value="ECO:0007669"/>
    <property type="project" value="TreeGrafter"/>
</dbReference>
<dbReference type="Pfam" id="PF00702">
    <property type="entry name" value="Hydrolase"/>
    <property type="match status" value="1"/>
</dbReference>
<dbReference type="SFLD" id="SFLDG00002">
    <property type="entry name" value="C1.7:_P-type_atpase_like"/>
    <property type="match status" value="1"/>
</dbReference>
<dbReference type="PANTHER" id="PTHR43520">
    <property type="entry name" value="ATP7, ISOFORM B"/>
    <property type="match status" value="1"/>
</dbReference>
<dbReference type="GO" id="GO:0055070">
    <property type="term" value="P:copper ion homeostasis"/>
    <property type="evidence" value="ECO:0007669"/>
    <property type="project" value="TreeGrafter"/>
</dbReference>
<dbReference type="GO" id="GO:0016887">
    <property type="term" value="F:ATP hydrolysis activity"/>
    <property type="evidence" value="ECO:0007669"/>
    <property type="project" value="InterPro"/>
</dbReference>
<feature type="transmembrane region" description="Helical" evidence="10">
    <location>
        <begin position="120"/>
        <end position="139"/>
    </location>
</feature>
<dbReference type="FunFam" id="2.70.150.10:FF:000002">
    <property type="entry name" value="Copper-transporting ATPase 1, putative"/>
    <property type="match status" value="1"/>
</dbReference>
<proteinExistence type="inferred from homology"/>
<evidence type="ECO:0000313" key="13">
    <source>
        <dbReference type="EMBL" id="SEJ45480.1"/>
    </source>
</evidence>
<feature type="transmembrane region" description="Helical" evidence="10">
    <location>
        <begin position="55"/>
        <end position="73"/>
    </location>
</feature>